<comment type="caution">
    <text evidence="3">The sequence shown here is derived from an EMBL/GenBank/DDBJ whole genome shotgun (WGS) entry which is preliminary data.</text>
</comment>
<evidence type="ECO:0008006" key="5">
    <source>
        <dbReference type="Google" id="ProtNLM"/>
    </source>
</evidence>
<feature type="compositionally biased region" description="Basic and acidic residues" evidence="1">
    <location>
        <begin position="12"/>
        <end position="35"/>
    </location>
</feature>
<proteinExistence type="predicted"/>
<accession>A0ABR1KBZ5</accession>
<dbReference type="Proteomes" id="UP001363622">
    <property type="component" value="Unassembled WGS sequence"/>
</dbReference>
<keyword evidence="2" id="KW-0812">Transmembrane</keyword>
<gene>
    <name evidence="3" type="ORF">IWZ03DRAFT_385223</name>
</gene>
<sequence length="161" mass="17838">MSGPPSQTWGAAKHEPRRLAAGRDKLPPRPKEKKQVSAPKKKERVRHGAGGLDGLAPVRPPACLPTTERRRLVGSSKERRLPSSSFGVRGRQTDRKADRRRTHATRSGRRFEKEKAVVAFVLRISLSFFLSAFLSFLLASTHSIPPRTLPVPHARRAGKAV</sequence>
<evidence type="ECO:0000256" key="1">
    <source>
        <dbReference type="SAM" id="MobiDB-lite"/>
    </source>
</evidence>
<feature type="compositionally biased region" description="Basic residues" evidence="1">
    <location>
        <begin position="98"/>
        <end position="108"/>
    </location>
</feature>
<name>A0ABR1KBZ5_9PEZI</name>
<keyword evidence="2" id="KW-1133">Transmembrane helix</keyword>
<organism evidence="3 4">
    <name type="scientific">Phyllosticta citriasiana</name>
    <dbReference type="NCBI Taxonomy" id="595635"/>
    <lineage>
        <taxon>Eukaryota</taxon>
        <taxon>Fungi</taxon>
        <taxon>Dikarya</taxon>
        <taxon>Ascomycota</taxon>
        <taxon>Pezizomycotina</taxon>
        <taxon>Dothideomycetes</taxon>
        <taxon>Dothideomycetes incertae sedis</taxon>
        <taxon>Botryosphaeriales</taxon>
        <taxon>Phyllostictaceae</taxon>
        <taxon>Phyllosticta</taxon>
    </lineage>
</organism>
<feature type="transmembrane region" description="Helical" evidence="2">
    <location>
        <begin position="116"/>
        <end position="139"/>
    </location>
</feature>
<feature type="compositionally biased region" description="Basic and acidic residues" evidence="1">
    <location>
        <begin position="67"/>
        <end position="81"/>
    </location>
</feature>
<evidence type="ECO:0000256" key="2">
    <source>
        <dbReference type="SAM" id="Phobius"/>
    </source>
</evidence>
<evidence type="ECO:0000313" key="4">
    <source>
        <dbReference type="Proteomes" id="UP001363622"/>
    </source>
</evidence>
<feature type="region of interest" description="Disordered" evidence="1">
    <location>
        <begin position="1"/>
        <end position="108"/>
    </location>
</feature>
<reference evidence="3 4" key="1">
    <citation type="submission" date="2024-04" db="EMBL/GenBank/DDBJ databases">
        <title>Phyllosticta paracitricarpa is synonymous to the EU quarantine fungus P. citricarpa based on phylogenomic analyses.</title>
        <authorList>
            <consortium name="Lawrence Berkeley National Laboratory"/>
            <person name="Van Ingen-Buijs V.A."/>
            <person name="Van Westerhoven A.C."/>
            <person name="Haridas S."/>
            <person name="Skiadas P."/>
            <person name="Martin F."/>
            <person name="Groenewald J.Z."/>
            <person name="Crous P.W."/>
            <person name="Seidl M.F."/>
        </authorList>
    </citation>
    <scope>NUCLEOTIDE SEQUENCE [LARGE SCALE GENOMIC DNA]</scope>
    <source>
        <strain evidence="3 4">CBS 123371</strain>
    </source>
</reference>
<keyword evidence="2" id="KW-0472">Membrane</keyword>
<dbReference type="EMBL" id="JBBPHU010000011">
    <property type="protein sequence ID" value="KAK7511983.1"/>
    <property type="molecule type" value="Genomic_DNA"/>
</dbReference>
<keyword evidence="4" id="KW-1185">Reference proteome</keyword>
<evidence type="ECO:0000313" key="3">
    <source>
        <dbReference type="EMBL" id="KAK7511983.1"/>
    </source>
</evidence>
<protein>
    <recommendedName>
        <fullName evidence="5">Transmembrane protein</fullName>
    </recommendedName>
</protein>